<feature type="transmembrane region" description="Helical" evidence="10">
    <location>
        <begin position="68"/>
        <end position="91"/>
    </location>
</feature>
<evidence type="ECO:0000313" key="12">
    <source>
        <dbReference type="Proteomes" id="UP001152798"/>
    </source>
</evidence>
<feature type="transmembrane region" description="Helical" evidence="10">
    <location>
        <begin position="143"/>
        <end position="162"/>
    </location>
</feature>
<sequence>MATLWQYLLEVYEDVVDKNADPRVVNLPLISSPFPTIAIVIIYNYFVNKWGPLLMKSREPFELKNVMILFDIIQIILNIYLFCMCIKLPFIDLSYSLICEEVDYSDHPTSLSIAFNVWIYFMVKVMDLLDTVFMVLRKKERQISFLHVYHHTGMVMSGWIATKYVPGGHVVLVGLINSFVHAVMYVYYLLTAINPEYKKSIWWKKHLTELQMVQFIILAWHSAIAVLNPSCNFPKILMGIFFPQNFFMLIMFWDFYRKNYLSKKNIQPEKVLENKVETNNNMEKKVV</sequence>
<proteinExistence type="inferred from homology"/>
<dbReference type="GO" id="GO:0034625">
    <property type="term" value="P:fatty acid elongation, monounsaturated fatty acid"/>
    <property type="evidence" value="ECO:0007669"/>
    <property type="project" value="TreeGrafter"/>
</dbReference>
<evidence type="ECO:0000256" key="1">
    <source>
        <dbReference type="ARBA" id="ARBA00004141"/>
    </source>
</evidence>
<dbReference type="AlphaFoldDB" id="A0A9P0HTH2"/>
<evidence type="ECO:0000256" key="3">
    <source>
        <dbReference type="ARBA" id="ARBA00022679"/>
    </source>
</evidence>
<keyword evidence="4 10" id="KW-0812">Transmembrane</keyword>
<dbReference type="GO" id="GO:0009922">
    <property type="term" value="F:fatty acid elongase activity"/>
    <property type="evidence" value="ECO:0007669"/>
    <property type="project" value="UniProtKB-EC"/>
</dbReference>
<dbReference type="EMBL" id="OV725083">
    <property type="protein sequence ID" value="CAH1407423.1"/>
    <property type="molecule type" value="Genomic_DNA"/>
</dbReference>
<keyword evidence="8 10" id="KW-0472">Membrane</keyword>
<keyword evidence="3 10" id="KW-0808">Transferase</keyword>
<dbReference type="GO" id="GO:0030148">
    <property type="term" value="P:sphingolipid biosynthetic process"/>
    <property type="evidence" value="ECO:0007669"/>
    <property type="project" value="TreeGrafter"/>
</dbReference>
<evidence type="ECO:0000256" key="6">
    <source>
        <dbReference type="ARBA" id="ARBA00022989"/>
    </source>
</evidence>
<keyword evidence="2 10" id="KW-0444">Lipid biosynthesis</keyword>
<keyword evidence="7 10" id="KW-0443">Lipid metabolism</keyword>
<feature type="transmembrane region" description="Helical" evidence="10">
    <location>
        <begin position="111"/>
        <end position="136"/>
    </location>
</feature>
<evidence type="ECO:0000256" key="10">
    <source>
        <dbReference type="RuleBase" id="RU361115"/>
    </source>
</evidence>
<dbReference type="GO" id="GO:0042761">
    <property type="term" value="P:very long-chain fatty acid biosynthetic process"/>
    <property type="evidence" value="ECO:0007669"/>
    <property type="project" value="TreeGrafter"/>
</dbReference>
<dbReference type="Pfam" id="PF01151">
    <property type="entry name" value="ELO"/>
    <property type="match status" value="1"/>
</dbReference>
<keyword evidence="6 10" id="KW-1133">Transmembrane helix</keyword>
<keyword evidence="12" id="KW-1185">Reference proteome</keyword>
<comment type="subcellular location">
    <subcellularLocation>
        <location evidence="1">Membrane</location>
        <topology evidence="1">Multi-pass membrane protein</topology>
    </subcellularLocation>
</comment>
<evidence type="ECO:0000256" key="2">
    <source>
        <dbReference type="ARBA" id="ARBA00022516"/>
    </source>
</evidence>
<dbReference type="OrthoDB" id="434092at2759"/>
<organism evidence="11 12">
    <name type="scientific">Nezara viridula</name>
    <name type="common">Southern green stink bug</name>
    <name type="synonym">Cimex viridulus</name>
    <dbReference type="NCBI Taxonomy" id="85310"/>
    <lineage>
        <taxon>Eukaryota</taxon>
        <taxon>Metazoa</taxon>
        <taxon>Ecdysozoa</taxon>
        <taxon>Arthropoda</taxon>
        <taxon>Hexapoda</taxon>
        <taxon>Insecta</taxon>
        <taxon>Pterygota</taxon>
        <taxon>Neoptera</taxon>
        <taxon>Paraneoptera</taxon>
        <taxon>Hemiptera</taxon>
        <taxon>Heteroptera</taxon>
        <taxon>Panheteroptera</taxon>
        <taxon>Pentatomomorpha</taxon>
        <taxon>Pentatomoidea</taxon>
        <taxon>Pentatomidae</taxon>
        <taxon>Pentatominae</taxon>
        <taxon>Nezara</taxon>
    </lineage>
</organism>
<dbReference type="GO" id="GO:0019367">
    <property type="term" value="P:fatty acid elongation, saturated fatty acid"/>
    <property type="evidence" value="ECO:0007669"/>
    <property type="project" value="TreeGrafter"/>
</dbReference>
<accession>A0A9P0HTH2</accession>
<dbReference type="Proteomes" id="UP001152798">
    <property type="component" value="Chromosome 7"/>
</dbReference>
<feature type="transmembrane region" description="Helical" evidence="10">
    <location>
        <begin position="210"/>
        <end position="230"/>
    </location>
</feature>
<dbReference type="EC" id="2.3.1.199" evidence="10"/>
<reference evidence="11" key="1">
    <citation type="submission" date="2022-01" db="EMBL/GenBank/DDBJ databases">
        <authorList>
            <person name="King R."/>
        </authorList>
    </citation>
    <scope>NUCLEOTIDE SEQUENCE</scope>
</reference>
<feature type="transmembrane region" description="Helical" evidence="10">
    <location>
        <begin position="168"/>
        <end position="190"/>
    </location>
</feature>
<evidence type="ECO:0000256" key="9">
    <source>
        <dbReference type="ARBA" id="ARBA00023160"/>
    </source>
</evidence>
<evidence type="ECO:0000256" key="7">
    <source>
        <dbReference type="ARBA" id="ARBA00023098"/>
    </source>
</evidence>
<dbReference type="InterPro" id="IPR030457">
    <property type="entry name" value="ELO_CS"/>
</dbReference>
<comment type="catalytic activity">
    <reaction evidence="10">
        <text>a very-long-chain acyl-CoA + malonyl-CoA + H(+) = a very-long-chain 3-oxoacyl-CoA + CO2 + CoA</text>
        <dbReference type="Rhea" id="RHEA:32727"/>
        <dbReference type="ChEBI" id="CHEBI:15378"/>
        <dbReference type="ChEBI" id="CHEBI:16526"/>
        <dbReference type="ChEBI" id="CHEBI:57287"/>
        <dbReference type="ChEBI" id="CHEBI:57384"/>
        <dbReference type="ChEBI" id="CHEBI:90725"/>
        <dbReference type="ChEBI" id="CHEBI:90736"/>
        <dbReference type="EC" id="2.3.1.199"/>
    </reaction>
</comment>
<feature type="transmembrane region" description="Helical" evidence="10">
    <location>
        <begin position="27"/>
        <end position="47"/>
    </location>
</feature>
<evidence type="ECO:0000256" key="8">
    <source>
        <dbReference type="ARBA" id="ARBA00023136"/>
    </source>
</evidence>
<evidence type="ECO:0000256" key="5">
    <source>
        <dbReference type="ARBA" id="ARBA00022832"/>
    </source>
</evidence>
<gene>
    <name evidence="11" type="ORF">NEZAVI_LOCUS15140</name>
</gene>
<dbReference type="PROSITE" id="PS01188">
    <property type="entry name" value="ELO"/>
    <property type="match status" value="1"/>
</dbReference>
<feature type="transmembrane region" description="Helical" evidence="10">
    <location>
        <begin position="236"/>
        <end position="256"/>
    </location>
</feature>
<dbReference type="PANTHER" id="PTHR11157:SF116">
    <property type="entry name" value="ELONGATION OF VERY LONG CHAIN FATTY ACIDS PROTEIN-RELATED"/>
    <property type="match status" value="1"/>
</dbReference>
<evidence type="ECO:0000256" key="4">
    <source>
        <dbReference type="ARBA" id="ARBA00022692"/>
    </source>
</evidence>
<dbReference type="GO" id="GO:0005789">
    <property type="term" value="C:endoplasmic reticulum membrane"/>
    <property type="evidence" value="ECO:0007669"/>
    <property type="project" value="TreeGrafter"/>
</dbReference>
<evidence type="ECO:0000313" key="11">
    <source>
        <dbReference type="EMBL" id="CAH1407423.1"/>
    </source>
</evidence>
<comment type="similarity">
    <text evidence="10">Belongs to the ELO family.</text>
</comment>
<dbReference type="InterPro" id="IPR002076">
    <property type="entry name" value="ELO_fam"/>
</dbReference>
<keyword evidence="5 10" id="KW-0276">Fatty acid metabolism</keyword>
<dbReference type="PANTHER" id="PTHR11157">
    <property type="entry name" value="FATTY ACID ACYL TRANSFERASE-RELATED"/>
    <property type="match status" value="1"/>
</dbReference>
<keyword evidence="9 10" id="KW-0275">Fatty acid biosynthesis</keyword>
<dbReference type="GO" id="GO:0034626">
    <property type="term" value="P:fatty acid elongation, polyunsaturated fatty acid"/>
    <property type="evidence" value="ECO:0007669"/>
    <property type="project" value="TreeGrafter"/>
</dbReference>
<protein>
    <recommendedName>
        <fullName evidence="10">Elongation of very long chain fatty acids protein</fullName>
        <ecNumber evidence="10">2.3.1.199</ecNumber>
    </recommendedName>
    <alternativeName>
        <fullName evidence="10">Very-long-chain 3-oxoacyl-CoA synthase</fullName>
    </alternativeName>
</protein>
<name>A0A9P0HTH2_NEZVI</name>